<keyword evidence="3" id="KW-1185">Reference proteome</keyword>
<dbReference type="Gramene" id="Manes.01G058300.1.v8.1">
    <property type="protein sequence ID" value="Manes.01G058300.1.v8.1.CDS"/>
    <property type="gene ID" value="Manes.01G058300.v8.1"/>
</dbReference>
<accession>A0A2C9WI25</accession>
<dbReference type="SUPFAM" id="SSF54427">
    <property type="entry name" value="NTF2-like"/>
    <property type="match status" value="1"/>
</dbReference>
<dbReference type="InterPro" id="IPR037401">
    <property type="entry name" value="SnoaL-like"/>
</dbReference>
<gene>
    <name evidence="2" type="ORF">MANES_01G058300v8</name>
</gene>
<feature type="domain" description="SnoaL-like" evidence="1">
    <location>
        <begin position="90"/>
        <end position="184"/>
    </location>
</feature>
<evidence type="ECO:0000313" key="3">
    <source>
        <dbReference type="Proteomes" id="UP000091857"/>
    </source>
</evidence>
<proteinExistence type="predicted"/>
<dbReference type="Pfam" id="PF12680">
    <property type="entry name" value="SnoaL_2"/>
    <property type="match status" value="1"/>
</dbReference>
<dbReference type="PANTHER" id="PTHR33698:SF1">
    <property type="entry name" value="NUCLEAR TRANSPORT FACTOR 2 (NTF2) FAMILY PROTEIN"/>
    <property type="match status" value="1"/>
</dbReference>
<comment type="caution">
    <text evidence="2">The sequence shown here is derived from an EMBL/GenBank/DDBJ whole genome shotgun (WGS) entry which is preliminary data.</text>
</comment>
<dbReference type="Proteomes" id="UP000091857">
    <property type="component" value="Chromosome 1"/>
</dbReference>
<dbReference type="Gene3D" id="3.10.450.50">
    <property type="match status" value="1"/>
</dbReference>
<dbReference type="OrthoDB" id="1886670at2759"/>
<name>A0A2C9WI25_MANES</name>
<dbReference type="AlphaFoldDB" id="A0A2C9WI25"/>
<organism evidence="2 3">
    <name type="scientific">Manihot esculenta</name>
    <name type="common">Cassava</name>
    <name type="synonym">Jatropha manihot</name>
    <dbReference type="NCBI Taxonomy" id="3983"/>
    <lineage>
        <taxon>Eukaryota</taxon>
        <taxon>Viridiplantae</taxon>
        <taxon>Streptophyta</taxon>
        <taxon>Embryophyta</taxon>
        <taxon>Tracheophyta</taxon>
        <taxon>Spermatophyta</taxon>
        <taxon>Magnoliopsida</taxon>
        <taxon>eudicotyledons</taxon>
        <taxon>Gunneridae</taxon>
        <taxon>Pentapetalae</taxon>
        <taxon>rosids</taxon>
        <taxon>fabids</taxon>
        <taxon>Malpighiales</taxon>
        <taxon>Euphorbiaceae</taxon>
        <taxon>Crotonoideae</taxon>
        <taxon>Manihoteae</taxon>
        <taxon>Manihot</taxon>
    </lineage>
</organism>
<sequence length="288" mass="32977">MASAIMFSCQIPQQTLSFKPMVAAATPAAMPFKLSSQAAYKNTKMGQQRICLRRHEQNKPFHNRRLDLIVPSAAESDDITLDQISAADTIRNFYACINEKKLKELNEYISDDCCFEDCTFISPIQGKKEVMRFYQQLTTGMGQNVKFIVEHVCEDNEFTAGVNWHMEWKKRPLPFTRGCSFYECSQIGDRLVIKKARVVVESPIKPGGMLLSLLKNVTSIFDDFPNFAEWFLKSTHVIVRFLLKIYSRLLAPIVNPLLAGYIKIWNFMARGFVFALNILLNISKKFFG</sequence>
<protein>
    <recommendedName>
        <fullName evidence="1">SnoaL-like domain-containing protein</fullName>
    </recommendedName>
</protein>
<dbReference type="EMBL" id="CM004387">
    <property type="protein sequence ID" value="OAY59772.1"/>
    <property type="molecule type" value="Genomic_DNA"/>
</dbReference>
<reference evidence="3" key="1">
    <citation type="journal article" date="2016" name="Nat. Biotechnol.">
        <title>Sequencing wild and cultivated cassava and related species reveals extensive interspecific hybridization and genetic diversity.</title>
        <authorList>
            <person name="Bredeson J.V."/>
            <person name="Lyons J.B."/>
            <person name="Prochnik S.E."/>
            <person name="Wu G.A."/>
            <person name="Ha C.M."/>
            <person name="Edsinger-Gonzales E."/>
            <person name="Grimwood J."/>
            <person name="Schmutz J."/>
            <person name="Rabbi I.Y."/>
            <person name="Egesi C."/>
            <person name="Nauluvula P."/>
            <person name="Lebot V."/>
            <person name="Ndunguru J."/>
            <person name="Mkamilo G."/>
            <person name="Bart R.S."/>
            <person name="Setter T.L."/>
            <person name="Gleadow R.M."/>
            <person name="Kulakow P."/>
            <person name="Ferguson M.E."/>
            <person name="Rounsley S."/>
            <person name="Rokhsar D.S."/>
        </authorList>
    </citation>
    <scope>NUCLEOTIDE SEQUENCE [LARGE SCALE GENOMIC DNA]</scope>
    <source>
        <strain evidence="3">cv. AM560-2</strain>
    </source>
</reference>
<evidence type="ECO:0000259" key="1">
    <source>
        <dbReference type="Pfam" id="PF12680"/>
    </source>
</evidence>
<dbReference type="InterPro" id="IPR032710">
    <property type="entry name" value="NTF2-like_dom_sf"/>
</dbReference>
<evidence type="ECO:0000313" key="2">
    <source>
        <dbReference type="EMBL" id="OAY59772.1"/>
    </source>
</evidence>
<dbReference type="PANTHER" id="PTHR33698">
    <property type="entry name" value="NUCLEAR TRANSPORT FACTOR 2 (NTF2)-LIKE PROTEIN"/>
    <property type="match status" value="1"/>
</dbReference>